<comment type="caution">
    <text evidence="1">The sequence shown here is derived from an EMBL/GenBank/DDBJ whole genome shotgun (WGS) entry which is preliminary data.</text>
</comment>
<dbReference type="Proteomes" id="UP000178235">
    <property type="component" value="Unassembled WGS sequence"/>
</dbReference>
<accession>A0A1F6VEB3</accession>
<dbReference type="EMBL" id="MFTS01000007">
    <property type="protein sequence ID" value="OGI67919.1"/>
    <property type="molecule type" value="Genomic_DNA"/>
</dbReference>
<protein>
    <submittedName>
        <fullName evidence="1">Uncharacterized protein</fullName>
    </submittedName>
</protein>
<gene>
    <name evidence="1" type="ORF">A2738_03675</name>
</gene>
<evidence type="ECO:0000313" key="2">
    <source>
        <dbReference type="Proteomes" id="UP000178235"/>
    </source>
</evidence>
<dbReference type="AlphaFoldDB" id="A0A1F6VEB3"/>
<sequence>MQEETKQKFGEHYICLGGCRGVSKVPGACNSPSCVNHNHKLVKCNCTDGLHNNFELLLQ</sequence>
<proteinExistence type="predicted"/>
<name>A0A1F6VEB3_9BACT</name>
<evidence type="ECO:0000313" key="1">
    <source>
        <dbReference type="EMBL" id="OGI67919.1"/>
    </source>
</evidence>
<organism evidence="1 2">
    <name type="scientific">Candidatus Nomurabacteria bacterium RIFCSPHIGHO2_01_FULL_42_15</name>
    <dbReference type="NCBI Taxonomy" id="1801742"/>
    <lineage>
        <taxon>Bacteria</taxon>
        <taxon>Candidatus Nomuraibacteriota</taxon>
    </lineage>
</organism>
<reference evidence="1 2" key="1">
    <citation type="journal article" date="2016" name="Nat. Commun.">
        <title>Thousands of microbial genomes shed light on interconnected biogeochemical processes in an aquifer system.</title>
        <authorList>
            <person name="Anantharaman K."/>
            <person name="Brown C.T."/>
            <person name="Hug L.A."/>
            <person name="Sharon I."/>
            <person name="Castelle C.J."/>
            <person name="Probst A.J."/>
            <person name="Thomas B.C."/>
            <person name="Singh A."/>
            <person name="Wilkins M.J."/>
            <person name="Karaoz U."/>
            <person name="Brodie E.L."/>
            <person name="Williams K.H."/>
            <person name="Hubbard S.S."/>
            <person name="Banfield J.F."/>
        </authorList>
    </citation>
    <scope>NUCLEOTIDE SEQUENCE [LARGE SCALE GENOMIC DNA]</scope>
</reference>